<name>A0A1W6MGD7_9FLAO</name>
<keyword evidence="1" id="KW-1133">Transmembrane helix</keyword>
<evidence type="ECO:0000313" key="2">
    <source>
        <dbReference type="EMBL" id="ARN76576.1"/>
    </source>
</evidence>
<dbReference type="Proteomes" id="UP000193431">
    <property type="component" value="Chromosome"/>
</dbReference>
<sequence length="82" mass="9216">MSVFQVELLGYFASAMVLLSFFMKNIKMLRTVNCFGCSLFVAYGIFLGSIPIIITNVAILMVNSYYLFIKDRSSKAKVENPS</sequence>
<dbReference type="InterPro" id="IPR019629">
    <property type="entry name" value="Uncharacterised_HI1736/YgjV"/>
</dbReference>
<protein>
    <submittedName>
        <fullName evidence="2">Uroporphyrinogen decarboxylase</fullName>
    </submittedName>
</protein>
<keyword evidence="3" id="KW-1185">Reference proteome</keyword>
<dbReference type="Pfam" id="PF10688">
    <property type="entry name" value="Imp-YgjV"/>
    <property type="match status" value="1"/>
</dbReference>
<dbReference type="Gene3D" id="1.20.1280.290">
    <property type="match status" value="1"/>
</dbReference>
<dbReference type="AlphaFoldDB" id="A0A1W6MGD7"/>
<reference evidence="2 3" key="1">
    <citation type="submission" date="2016-11" db="EMBL/GenBank/DDBJ databases">
        <title>Trade-off between light-utilization and light-protection in marine flavobacteria.</title>
        <authorList>
            <person name="Kumagai Y."/>
        </authorList>
    </citation>
    <scope>NUCLEOTIDE SEQUENCE [LARGE SCALE GENOMIC DNA]</scope>
    <source>
        <strain evidence="2 3">JCM 13191</strain>
    </source>
</reference>
<evidence type="ECO:0000256" key="1">
    <source>
        <dbReference type="SAM" id="Phobius"/>
    </source>
</evidence>
<gene>
    <name evidence="2" type="ORF">BST97_00350</name>
</gene>
<dbReference type="EMBL" id="CP019344">
    <property type="protein sequence ID" value="ARN76576.1"/>
    <property type="molecule type" value="Genomic_DNA"/>
</dbReference>
<keyword evidence="1" id="KW-0812">Transmembrane</keyword>
<feature type="transmembrane region" description="Helical" evidence="1">
    <location>
        <begin position="6"/>
        <end position="23"/>
    </location>
</feature>
<keyword evidence="1" id="KW-0472">Membrane</keyword>
<proteinExistence type="predicted"/>
<dbReference type="STRING" id="331648.BST97_00350"/>
<accession>A0A1W6MGD7</accession>
<feature type="transmembrane region" description="Helical" evidence="1">
    <location>
        <begin position="35"/>
        <end position="62"/>
    </location>
</feature>
<dbReference type="OrthoDB" id="677174at2"/>
<dbReference type="RefSeq" id="WP_085765378.1">
    <property type="nucleotide sequence ID" value="NZ_CP019344.1"/>
</dbReference>
<organism evidence="2 3">
    <name type="scientific">Nonlabens spongiae</name>
    <dbReference type="NCBI Taxonomy" id="331648"/>
    <lineage>
        <taxon>Bacteria</taxon>
        <taxon>Pseudomonadati</taxon>
        <taxon>Bacteroidota</taxon>
        <taxon>Flavobacteriia</taxon>
        <taxon>Flavobacteriales</taxon>
        <taxon>Flavobacteriaceae</taxon>
        <taxon>Nonlabens</taxon>
    </lineage>
</organism>
<evidence type="ECO:0000313" key="3">
    <source>
        <dbReference type="Proteomes" id="UP000193431"/>
    </source>
</evidence>